<organism evidence="3">
    <name type="scientific">Desulfitobacterium hafniense</name>
    <name type="common">Desulfitobacterium frappieri</name>
    <dbReference type="NCBI Taxonomy" id="49338"/>
    <lineage>
        <taxon>Bacteria</taxon>
        <taxon>Bacillati</taxon>
        <taxon>Bacillota</taxon>
        <taxon>Clostridia</taxon>
        <taxon>Eubacteriales</taxon>
        <taxon>Desulfitobacteriaceae</taxon>
        <taxon>Desulfitobacterium</taxon>
    </lineage>
</organism>
<feature type="region of interest" description="Disordered" evidence="1">
    <location>
        <begin position="117"/>
        <end position="144"/>
    </location>
</feature>
<reference evidence="3" key="1">
    <citation type="submission" date="2014-07" db="EMBL/GenBank/DDBJ databases">
        <authorList>
            <person name="Hornung V.Bastian."/>
        </authorList>
    </citation>
    <scope>NUCLEOTIDE SEQUENCE</scope>
    <source>
        <strain evidence="3">PCE-S</strain>
    </source>
</reference>
<keyword evidence="2" id="KW-0732">Signal</keyword>
<gene>
    <name evidence="3" type="ORF">DPCES_4893</name>
</gene>
<feature type="signal peptide" evidence="2">
    <location>
        <begin position="1"/>
        <end position="24"/>
    </location>
</feature>
<dbReference type="AlphaFoldDB" id="A0A098B7F1"/>
<proteinExistence type="predicted"/>
<name>A0A098B7F1_DESHA</name>
<dbReference type="EMBL" id="LK996017">
    <property type="protein sequence ID" value="CDX04779.1"/>
    <property type="molecule type" value="Genomic_DNA"/>
</dbReference>
<evidence type="ECO:0000256" key="1">
    <source>
        <dbReference type="SAM" id="MobiDB-lite"/>
    </source>
</evidence>
<feature type="compositionally biased region" description="Low complexity" evidence="1">
    <location>
        <begin position="131"/>
        <end position="144"/>
    </location>
</feature>
<dbReference type="PATRIC" id="fig|49338.4.peg.5264"/>
<feature type="compositionally biased region" description="Polar residues" evidence="1">
    <location>
        <begin position="117"/>
        <end position="128"/>
    </location>
</feature>
<evidence type="ECO:0000256" key="2">
    <source>
        <dbReference type="SAM" id="SignalP"/>
    </source>
</evidence>
<accession>A0A098B7F1</accession>
<feature type="chain" id="PRO_5001932888" evidence="2">
    <location>
        <begin position="25"/>
        <end position="144"/>
    </location>
</feature>
<evidence type="ECO:0000313" key="3">
    <source>
        <dbReference type="EMBL" id="CDX04779.1"/>
    </source>
</evidence>
<sequence>MKKKALLAALSLSFVVGLGGIAIAAPSDNTTKEQPTASEMQAYMENQDIPSTEDDKEVSSDNAQLSQEMADIFNQMVESGMMTEEQLKNISKMPMNGQMNEQLENMPQQNIHGQGMTGNHMSNAQQGHKSGGNNMMGSSGRMGR</sequence>
<dbReference type="RefSeq" id="WP_208926435.1">
    <property type="nucleotide sequence ID" value="NZ_LK996017.1"/>
</dbReference>
<protein>
    <submittedName>
        <fullName evidence="3">Uncharacterized protein</fullName>
    </submittedName>
</protein>